<evidence type="ECO:0000313" key="3">
    <source>
        <dbReference type="Proteomes" id="UP001589750"/>
    </source>
</evidence>
<dbReference type="Gene3D" id="1.10.260.40">
    <property type="entry name" value="lambda repressor-like DNA-binding domains"/>
    <property type="match status" value="1"/>
</dbReference>
<comment type="caution">
    <text evidence="2">The sequence shown here is derived from an EMBL/GenBank/DDBJ whole genome shotgun (WGS) entry which is preliminary data.</text>
</comment>
<dbReference type="SMART" id="SM00530">
    <property type="entry name" value="HTH_XRE"/>
    <property type="match status" value="1"/>
</dbReference>
<evidence type="ECO:0000313" key="2">
    <source>
        <dbReference type="EMBL" id="MFB9312905.1"/>
    </source>
</evidence>
<dbReference type="InterPro" id="IPR010982">
    <property type="entry name" value="Lambda_DNA-bd_dom_sf"/>
</dbReference>
<keyword evidence="3" id="KW-1185">Reference proteome</keyword>
<accession>A0ABV5KAP2</accession>
<feature type="domain" description="HTH cro/C1-type" evidence="1">
    <location>
        <begin position="22"/>
        <end position="75"/>
    </location>
</feature>
<dbReference type="CDD" id="cd00093">
    <property type="entry name" value="HTH_XRE"/>
    <property type="match status" value="1"/>
</dbReference>
<name>A0ABV5KAP2_9ACTN</name>
<reference evidence="2 3" key="1">
    <citation type="submission" date="2024-09" db="EMBL/GenBank/DDBJ databases">
        <authorList>
            <person name="Sun Q."/>
            <person name="Mori K."/>
        </authorList>
    </citation>
    <scope>NUCLEOTIDE SEQUENCE [LARGE SCALE GENOMIC DNA]</scope>
    <source>
        <strain evidence="2 3">JCM 9626</strain>
    </source>
</reference>
<protein>
    <submittedName>
        <fullName evidence="2">Helix-turn-helix domain-containing protein</fullName>
    </submittedName>
</protein>
<gene>
    <name evidence="2" type="ORF">ACFFRI_07610</name>
</gene>
<dbReference type="Proteomes" id="UP001589750">
    <property type="component" value="Unassembled WGS sequence"/>
</dbReference>
<dbReference type="EMBL" id="JBHMDG010000009">
    <property type="protein sequence ID" value="MFB9312905.1"/>
    <property type="molecule type" value="Genomic_DNA"/>
</dbReference>
<sequence>MMATRTVSARTRRTALALGERLVEWRKLQDLTAEQVAQRAGVSKPTLWKLESGDPGVSLGVLLDVVRALGFTDQLLDAVDPLNTELGKARAGQALPKRIRH</sequence>
<dbReference type="RefSeq" id="WP_246084283.1">
    <property type="nucleotide sequence ID" value="NZ_JBHMDG010000009.1"/>
</dbReference>
<dbReference type="PROSITE" id="PS50943">
    <property type="entry name" value="HTH_CROC1"/>
    <property type="match status" value="1"/>
</dbReference>
<organism evidence="2 3">
    <name type="scientific">Nocardioides plantarum</name>
    <dbReference type="NCBI Taxonomy" id="29299"/>
    <lineage>
        <taxon>Bacteria</taxon>
        <taxon>Bacillati</taxon>
        <taxon>Actinomycetota</taxon>
        <taxon>Actinomycetes</taxon>
        <taxon>Propionibacteriales</taxon>
        <taxon>Nocardioidaceae</taxon>
        <taxon>Nocardioides</taxon>
    </lineage>
</organism>
<dbReference type="SUPFAM" id="SSF47413">
    <property type="entry name" value="lambda repressor-like DNA-binding domains"/>
    <property type="match status" value="1"/>
</dbReference>
<dbReference type="Pfam" id="PF13560">
    <property type="entry name" value="HTH_31"/>
    <property type="match status" value="1"/>
</dbReference>
<evidence type="ECO:0000259" key="1">
    <source>
        <dbReference type="PROSITE" id="PS50943"/>
    </source>
</evidence>
<proteinExistence type="predicted"/>
<dbReference type="InterPro" id="IPR001387">
    <property type="entry name" value="Cro/C1-type_HTH"/>
</dbReference>